<dbReference type="Proteomes" id="UP000249518">
    <property type="component" value="Unassembled WGS sequence"/>
</dbReference>
<name>A0A328WX02_9FLAO</name>
<reference evidence="1 2" key="1">
    <citation type="submission" date="2018-06" db="EMBL/GenBank/DDBJ databases">
        <title>Genomic Encyclopedia of Type Strains, Phase III (KMG-III): the genomes of soil and plant-associated and newly described type strains.</title>
        <authorList>
            <person name="Whitman W."/>
        </authorList>
    </citation>
    <scope>NUCLEOTIDE SEQUENCE [LARGE SCALE GENOMIC DNA]</scope>
    <source>
        <strain evidence="1 2">CGMCC 1.12504</strain>
    </source>
</reference>
<dbReference type="AlphaFoldDB" id="A0A328WX02"/>
<evidence type="ECO:0008006" key="3">
    <source>
        <dbReference type="Google" id="ProtNLM"/>
    </source>
</evidence>
<protein>
    <recommendedName>
        <fullName evidence="3">Lipoprotein</fullName>
    </recommendedName>
</protein>
<sequence length="238" mass="27814">MKKMTLLFCVLMMISCQKELELVKANRTIDSTVVDHSPIYIFLDANNKDTLAEVNRKNTIGTTNWIFHVDKRLPLNIAIPEIVALQDRRDKAQFHKNEEAGNYFSYTDSLQKTLAFMPFKEVNYSYNSYYSSIYVKENPDYHLHFQTFSVNFKPKNKVSVDGNEVEMSELLTFLKEYTAFSSEGKRVLIYLNFDERLTFNQYLSKLIELKALENDMVSISPIHFIYDKKKLPDCDCGM</sequence>
<dbReference type="PROSITE" id="PS51257">
    <property type="entry name" value="PROKAR_LIPOPROTEIN"/>
    <property type="match status" value="1"/>
</dbReference>
<evidence type="ECO:0000313" key="2">
    <source>
        <dbReference type="Proteomes" id="UP000249518"/>
    </source>
</evidence>
<accession>A0A328WX02</accession>
<evidence type="ECO:0000313" key="1">
    <source>
        <dbReference type="EMBL" id="RAR48947.1"/>
    </source>
</evidence>
<proteinExistence type="predicted"/>
<keyword evidence="2" id="KW-1185">Reference proteome</keyword>
<gene>
    <name evidence="1" type="ORF">B0I10_10483</name>
</gene>
<dbReference type="EMBL" id="QLSV01000004">
    <property type="protein sequence ID" value="RAR48947.1"/>
    <property type="molecule type" value="Genomic_DNA"/>
</dbReference>
<organism evidence="1 2">
    <name type="scientific">Flavobacterium lacus</name>
    <dbReference type="NCBI Taxonomy" id="1353778"/>
    <lineage>
        <taxon>Bacteria</taxon>
        <taxon>Pseudomonadati</taxon>
        <taxon>Bacteroidota</taxon>
        <taxon>Flavobacteriia</taxon>
        <taxon>Flavobacteriales</taxon>
        <taxon>Flavobacteriaceae</taxon>
        <taxon>Flavobacterium</taxon>
    </lineage>
</organism>
<comment type="caution">
    <text evidence="1">The sequence shown here is derived from an EMBL/GenBank/DDBJ whole genome shotgun (WGS) entry which is preliminary data.</text>
</comment>